<comment type="caution">
    <text evidence="10">The sequence shown here is derived from an EMBL/GenBank/DDBJ whole genome shotgun (WGS) entry which is preliminary data.</text>
</comment>
<dbReference type="SUPFAM" id="SSF54897">
    <property type="entry name" value="Protease propeptides/inhibitors"/>
    <property type="match status" value="1"/>
</dbReference>
<evidence type="ECO:0000259" key="9">
    <source>
        <dbReference type="PROSITE" id="PS51695"/>
    </source>
</evidence>
<feature type="active site" description="Charge relay system" evidence="7">
    <location>
        <position position="302"/>
    </location>
</feature>
<evidence type="ECO:0000256" key="6">
    <source>
        <dbReference type="ARBA" id="ARBA00023145"/>
    </source>
</evidence>
<feature type="binding site" evidence="7">
    <location>
        <position position="546"/>
    </location>
    <ligand>
        <name>Ca(2+)</name>
        <dbReference type="ChEBI" id="CHEBI:29108"/>
    </ligand>
</feature>
<dbReference type="GO" id="GO:0006508">
    <property type="term" value="P:proteolysis"/>
    <property type="evidence" value="ECO:0007669"/>
    <property type="project" value="UniProtKB-KW"/>
</dbReference>
<dbReference type="PANTHER" id="PTHR14218:SF15">
    <property type="entry name" value="TRIPEPTIDYL-PEPTIDASE 1"/>
    <property type="match status" value="1"/>
</dbReference>
<dbReference type="EMBL" id="QLTK01000006">
    <property type="protein sequence ID" value="RAS34582.1"/>
    <property type="molecule type" value="Genomic_DNA"/>
</dbReference>
<proteinExistence type="predicted"/>
<dbReference type="SUPFAM" id="SSF52743">
    <property type="entry name" value="Subtilisin-like"/>
    <property type="match status" value="1"/>
</dbReference>
<dbReference type="GO" id="GO:0004252">
    <property type="term" value="F:serine-type endopeptidase activity"/>
    <property type="evidence" value="ECO:0007669"/>
    <property type="project" value="UniProtKB-UniRule"/>
</dbReference>
<dbReference type="Proteomes" id="UP000248918">
    <property type="component" value="Unassembled WGS sequence"/>
</dbReference>
<dbReference type="PROSITE" id="PS00138">
    <property type="entry name" value="SUBTILASE_SER"/>
    <property type="match status" value="1"/>
</dbReference>
<dbReference type="GO" id="GO:0008240">
    <property type="term" value="F:tripeptidyl-peptidase activity"/>
    <property type="evidence" value="ECO:0007669"/>
    <property type="project" value="TreeGrafter"/>
</dbReference>
<feature type="active site" description="Charge relay system" evidence="7">
    <location>
        <position position="505"/>
    </location>
</feature>
<comment type="cofactor">
    <cofactor evidence="7">
        <name>Ca(2+)</name>
        <dbReference type="ChEBI" id="CHEBI:29108"/>
    </cofactor>
    <text evidence="7">Binds 1 Ca(2+) ion per subunit.</text>
</comment>
<evidence type="ECO:0000256" key="3">
    <source>
        <dbReference type="ARBA" id="ARBA00022801"/>
    </source>
</evidence>
<dbReference type="Gene3D" id="3.40.50.200">
    <property type="entry name" value="Peptidase S8/S53 domain"/>
    <property type="match status" value="1"/>
</dbReference>
<dbReference type="RefSeq" id="WP_420849369.1">
    <property type="nucleotide sequence ID" value="NZ_CADFFP010000010.1"/>
</dbReference>
<keyword evidence="1 7" id="KW-0645">Protease</keyword>
<dbReference type="InterPro" id="IPR036852">
    <property type="entry name" value="Peptidase_S8/S53_dom_sf"/>
</dbReference>
<keyword evidence="2 7" id="KW-0479">Metal-binding</keyword>
<organism evidence="10 11">
    <name type="scientific">Paraburkholderia bryophila</name>
    <dbReference type="NCBI Taxonomy" id="420952"/>
    <lineage>
        <taxon>Bacteria</taxon>
        <taxon>Pseudomonadati</taxon>
        <taxon>Pseudomonadota</taxon>
        <taxon>Betaproteobacteria</taxon>
        <taxon>Burkholderiales</taxon>
        <taxon>Burkholderiaceae</taxon>
        <taxon>Paraburkholderia</taxon>
    </lineage>
</organism>
<keyword evidence="6" id="KW-0865">Zymogen</keyword>
<dbReference type="InterPro" id="IPR030400">
    <property type="entry name" value="Sedolisin_dom"/>
</dbReference>
<feature type="domain" description="Peptidase S53" evidence="9">
    <location>
        <begin position="225"/>
        <end position="586"/>
    </location>
</feature>
<feature type="signal peptide" evidence="8">
    <location>
        <begin position="1"/>
        <end position="32"/>
    </location>
</feature>
<reference evidence="10 11" key="1">
    <citation type="submission" date="2018-06" db="EMBL/GenBank/DDBJ databases">
        <title>Genomic Encyclopedia of Type Strains, Phase III (KMG-III): the genomes of soil and plant-associated and newly described type strains.</title>
        <authorList>
            <person name="Whitman W."/>
        </authorList>
    </citation>
    <scope>NUCLEOTIDE SEQUENCE [LARGE SCALE GENOMIC DNA]</scope>
    <source>
        <strain evidence="10 11">LMG 23644</strain>
    </source>
</reference>
<dbReference type="Pfam" id="PF09286">
    <property type="entry name" value="Pro-kuma_activ"/>
    <property type="match status" value="1"/>
</dbReference>
<evidence type="ECO:0000313" key="10">
    <source>
        <dbReference type="EMBL" id="RAS34582.1"/>
    </source>
</evidence>
<evidence type="ECO:0000256" key="1">
    <source>
        <dbReference type="ARBA" id="ARBA00022670"/>
    </source>
</evidence>
<feature type="active site" description="Charge relay system" evidence="7">
    <location>
        <position position="298"/>
    </location>
</feature>
<protein>
    <submittedName>
        <fullName evidence="10">Sedolisin</fullName>
    </submittedName>
</protein>
<feature type="chain" id="PRO_5016305752" evidence="8">
    <location>
        <begin position="33"/>
        <end position="590"/>
    </location>
</feature>
<dbReference type="PANTHER" id="PTHR14218">
    <property type="entry name" value="PROTEASE S8 TRIPEPTIDYL PEPTIDASE I CLN2"/>
    <property type="match status" value="1"/>
</dbReference>
<dbReference type="CDD" id="cd11377">
    <property type="entry name" value="Pro-peptidase_S53"/>
    <property type="match status" value="1"/>
</dbReference>
<dbReference type="SMART" id="SM00944">
    <property type="entry name" value="Pro-kuma_activ"/>
    <property type="match status" value="1"/>
</dbReference>
<dbReference type="InterPro" id="IPR015366">
    <property type="entry name" value="S53_propep"/>
</dbReference>
<feature type="binding site" evidence="7">
    <location>
        <position position="566"/>
    </location>
    <ligand>
        <name>Ca(2+)</name>
        <dbReference type="ChEBI" id="CHEBI:29108"/>
    </ligand>
</feature>
<evidence type="ECO:0000256" key="8">
    <source>
        <dbReference type="SAM" id="SignalP"/>
    </source>
</evidence>
<gene>
    <name evidence="10" type="ORF">BX591_106263</name>
</gene>
<dbReference type="InterPro" id="IPR000209">
    <property type="entry name" value="Peptidase_S8/S53_dom"/>
</dbReference>
<keyword evidence="3 7" id="KW-0378">Hydrolase</keyword>
<dbReference type="GO" id="GO:0046872">
    <property type="term" value="F:metal ion binding"/>
    <property type="evidence" value="ECO:0007669"/>
    <property type="project" value="UniProtKB-UniRule"/>
</dbReference>
<evidence type="ECO:0000256" key="7">
    <source>
        <dbReference type="PROSITE-ProRule" id="PRU01032"/>
    </source>
</evidence>
<sequence>MKSSIANRTAFGLKRHAAVALPLAMASCAVFAASASSSTLWTATDTKAFVTPSQVQTRSLSATPLLELAAGESTHIVVSLKLRDEAKLKAFAQSVNQPGNAQFGKFLKRQQFVDQYAPTEAQVQQVVAHLRKNGFVNIRVAANRLLISADGSAGAVKSAFNTPLVRYQLNGKSGYANIAAAQVPQNLGEIVGSVLGLQNVARAHPLLKIGNRTAVKTLASGTAKAHYPTEFPAIYDATSLPTAANTTVGIITQGGVSQTLQDLQQFTSANNLAAVNTQAIQTGSPNGDYSDDQDGQGEWDLDSQSIVGSAGGAVQQLLFYMADDSASGNTGLTQAFNQAVSDDTAKVINVSLGWCEADANADGTLQAEDRIFAAGAAQGQTFSVSSGDEGVYECNNRGYPDGSTYSVSWPASSPNVIAVGGTTLYTTSGGAWSNETVWNEGLDGNGKLWATGGGFSAFESKPSWQSVVTGTPGQRLLPDISFDAAQSTGAMIYNYGQLQQIGGTSLASPIFVGLWARVQSANSNSLGFPAASLYSAIKATPSIVHDVKSGNNGYGGYGYKAGTGWDYPTGWGSVDIAKLASYISSHSFKK</sequence>
<dbReference type="PROSITE" id="PS51257">
    <property type="entry name" value="PROKAR_LIPOPROTEIN"/>
    <property type="match status" value="1"/>
</dbReference>
<dbReference type="CDD" id="cd04056">
    <property type="entry name" value="Peptidases_S53"/>
    <property type="match status" value="1"/>
</dbReference>
<evidence type="ECO:0000256" key="5">
    <source>
        <dbReference type="ARBA" id="ARBA00022837"/>
    </source>
</evidence>
<keyword evidence="5 7" id="KW-0106">Calcium</keyword>
<accession>A0A329CLD2</accession>
<evidence type="ECO:0000313" key="11">
    <source>
        <dbReference type="Proteomes" id="UP000248918"/>
    </source>
</evidence>
<dbReference type="PROSITE" id="PS51695">
    <property type="entry name" value="SEDOLISIN"/>
    <property type="match status" value="1"/>
</dbReference>
<name>A0A329CLD2_9BURK</name>
<dbReference type="InterPro" id="IPR050819">
    <property type="entry name" value="Tripeptidyl-peptidase_I"/>
</dbReference>
<dbReference type="AlphaFoldDB" id="A0A329CLD2"/>
<dbReference type="Pfam" id="PF00082">
    <property type="entry name" value="Peptidase_S8"/>
    <property type="match status" value="1"/>
</dbReference>
<evidence type="ECO:0000256" key="2">
    <source>
        <dbReference type="ARBA" id="ARBA00022723"/>
    </source>
</evidence>
<feature type="binding site" evidence="7">
    <location>
        <position position="547"/>
    </location>
    <ligand>
        <name>Ca(2+)</name>
        <dbReference type="ChEBI" id="CHEBI:29108"/>
    </ligand>
</feature>
<feature type="binding site" evidence="7">
    <location>
        <position position="564"/>
    </location>
    <ligand>
        <name>Ca(2+)</name>
        <dbReference type="ChEBI" id="CHEBI:29108"/>
    </ligand>
</feature>
<evidence type="ECO:0000256" key="4">
    <source>
        <dbReference type="ARBA" id="ARBA00022825"/>
    </source>
</evidence>
<keyword evidence="8" id="KW-0732">Signal</keyword>
<dbReference type="InterPro" id="IPR023828">
    <property type="entry name" value="Peptidase_S8_Ser-AS"/>
</dbReference>
<keyword evidence="4 7" id="KW-0720">Serine protease</keyword>